<evidence type="ECO:0000256" key="2">
    <source>
        <dbReference type="ARBA" id="ARBA00023125"/>
    </source>
</evidence>
<feature type="coiled-coil region" evidence="5">
    <location>
        <begin position="113"/>
        <end position="140"/>
    </location>
</feature>
<dbReference type="InterPro" id="IPR011006">
    <property type="entry name" value="CheY-like_superfamily"/>
</dbReference>
<dbReference type="GO" id="GO:0043565">
    <property type="term" value="F:sequence-specific DNA binding"/>
    <property type="evidence" value="ECO:0007669"/>
    <property type="project" value="InterPro"/>
</dbReference>
<feature type="modified residue" description="4-aspartylphosphate" evidence="4">
    <location>
        <position position="55"/>
    </location>
</feature>
<evidence type="ECO:0000313" key="9">
    <source>
        <dbReference type="Proteomes" id="UP000295418"/>
    </source>
</evidence>
<dbReference type="Proteomes" id="UP000295418">
    <property type="component" value="Unassembled WGS sequence"/>
</dbReference>
<evidence type="ECO:0000256" key="4">
    <source>
        <dbReference type="PROSITE-ProRule" id="PRU00169"/>
    </source>
</evidence>
<dbReference type="PANTHER" id="PTHR43280:SF28">
    <property type="entry name" value="HTH-TYPE TRANSCRIPTIONAL ACTIVATOR RHAS"/>
    <property type="match status" value="1"/>
</dbReference>
<dbReference type="SUPFAM" id="SSF52172">
    <property type="entry name" value="CheY-like"/>
    <property type="match status" value="1"/>
</dbReference>
<proteinExistence type="predicted"/>
<dbReference type="Gene3D" id="3.40.50.2300">
    <property type="match status" value="1"/>
</dbReference>
<organism evidence="8 9">
    <name type="scientific">Paenibacillus albiflavus</name>
    <dbReference type="NCBI Taxonomy" id="2545760"/>
    <lineage>
        <taxon>Bacteria</taxon>
        <taxon>Bacillati</taxon>
        <taxon>Bacillota</taxon>
        <taxon>Bacilli</taxon>
        <taxon>Bacillales</taxon>
        <taxon>Paenibacillaceae</taxon>
        <taxon>Paenibacillus</taxon>
    </lineage>
</organism>
<gene>
    <name evidence="8" type="ORF">E0485_15510</name>
</gene>
<dbReference type="PRINTS" id="PR00032">
    <property type="entry name" value="HTHARAC"/>
</dbReference>
<dbReference type="InterPro" id="IPR018062">
    <property type="entry name" value="HTH_AraC-typ_CS"/>
</dbReference>
<dbReference type="Pfam" id="PF17853">
    <property type="entry name" value="GGDEF_2"/>
    <property type="match status" value="1"/>
</dbReference>
<keyword evidence="2" id="KW-0238">DNA-binding</keyword>
<evidence type="ECO:0000256" key="3">
    <source>
        <dbReference type="ARBA" id="ARBA00023163"/>
    </source>
</evidence>
<dbReference type="InterPro" id="IPR020449">
    <property type="entry name" value="Tscrpt_reg_AraC-type_HTH"/>
</dbReference>
<keyword evidence="3" id="KW-0804">Transcription</keyword>
<dbReference type="PROSITE" id="PS00041">
    <property type="entry name" value="HTH_ARAC_FAMILY_1"/>
    <property type="match status" value="1"/>
</dbReference>
<dbReference type="SMART" id="SM00448">
    <property type="entry name" value="REC"/>
    <property type="match status" value="1"/>
</dbReference>
<evidence type="ECO:0000259" key="7">
    <source>
        <dbReference type="PROSITE" id="PS50110"/>
    </source>
</evidence>
<dbReference type="GO" id="GO:0000160">
    <property type="term" value="P:phosphorelay signal transduction system"/>
    <property type="evidence" value="ECO:0007669"/>
    <property type="project" value="InterPro"/>
</dbReference>
<dbReference type="AlphaFoldDB" id="A0A4R4E9C7"/>
<dbReference type="PROSITE" id="PS01124">
    <property type="entry name" value="HTH_ARAC_FAMILY_2"/>
    <property type="match status" value="1"/>
</dbReference>
<dbReference type="Gene3D" id="1.10.10.60">
    <property type="entry name" value="Homeodomain-like"/>
    <property type="match status" value="2"/>
</dbReference>
<accession>A0A4R4E9C7</accession>
<dbReference type="PANTHER" id="PTHR43280">
    <property type="entry name" value="ARAC-FAMILY TRANSCRIPTIONAL REGULATOR"/>
    <property type="match status" value="1"/>
</dbReference>
<dbReference type="InterPro" id="IPR018060">
    <property type="entry name" value="HTH_AraC"/>
</dbReference>
<dbReference type="OrthoDB" id="9794370at2"/>
<dbReference type="SUPFAM" id="SSF46689">
    <property type="entry name" value="Homeodomain-like"/>
    <property type="match status" value="2"/>
</dbReference>
<dbReference type="InterPro" id="IPR009057">
    <property type="entry name" value="Homeodomain-like_sf"/>
</dbReference>
<feature type="domain" description="Response regulatory" evidence="7">
    <location>
        <begin position="3"/>
        <end position="120"/>
    </location>
</feature>
<keyword evidence="5" id="KW-0175">Coiled coil</keyword>
<evidence type="ECO:0000256" key="5">
    <source>
        <dbReference type="SAM" id="Coils"/>
    </source>
</evidence>
<feature type="domain" description="HTH araC/xylS-type" evidence="6">
    <location>
        <begin position="334"/>
        <end position="432"/>
    </location>
</feature>
<dbReference type="GO" id="GO:0003700">
    <property type="term" value="F:DNA-binding transcription factor activity"/>
    <property type="evidence" value="ECO:0007669"/>
    <property type="project" value="InterPro"/>
</dbReference>
<keyword evidence="9" id="KW-1185">Reference proteome</keyword>
<dbReference type="PROSITE" id="PS50110">
    <property type="entry name" value="RESPONSE_REGULATORY"/>
    <property type="match status" value="1"/>
</dbReference>
<keyword evidence="1" id="KW-0805">Transcription regulation</keyword>
<comment type="caution">
    <text evidence="8">The sequence shown here is derived from an EMBL/GenBank/DDBJ whole genome shotgun (WGS) entry which is preliminary data.</text>
</comment>
<dbReference type="Pfam" id="PF12833">
    <property type="entry name" value="HTH_18"/>
    <property type="match status" value="1"/>
</dbReference>
<sequence>MYRLLIADDEALEREGLEWMIARMMPGVFEIIHAENGRVAIQRIEQYRPDIVLMDIQMPGINGLEALKQIRANHPTMKIVIVTAYDYFSYAREALLLGAKEYILKPAKRDHMIAFLQKLVEELEAEKHKRESELRMTEKLLQVMPIVENELALMLMLDRSKHTRIAELTALLNIDLISAWVIVIAWNEEEQSGLNKVALDKWMHSVTSFIKSRASCIISPMINQHCAIFMLEDEVGMPIVHKLGEIMDKQFGDGMVMGIGTLQSGVDGIRQSYREAYTCCSQVDYHANTRLRRYIDLYPDTIAIDSFAANQDEVTFLIGSIKQDREQQTLSVIDRVRQWIAEHYQEDLFMESVAELVHLSPYYFSKMFKQHVGVTFIDYLTEIRIQKAKEWIDEGLLSLKEICYEVGYRDPNYFSRVFKKVVGITPTEYKQSKAL</sequence>
<dbReference type="EMBL" id="SKFG01000016">
    <property type="protein sequence ID" value="TCZ75787.1"/>
    <property type="molecule type" value="Genomic_DNA"/>
</dbReference>
<evidence type="ECO:0000259" key="6">
    <source>
        <dbReference type="PROSITE" id="PS01124"/>
    </source>
</evidence>
<protein>
    <submittedName>
        <fullName evidence="8">Response regulator</fullName>
    </submittedName>
</protein>
<dbReference type="SMART" id="SM00342">
    <property type="entry name" value="HTH_ARAC"/>
    <property type="match status" value="1"/>
</dbReference>
<dbReference type="RefSeq" id="WP_132418975.1">
    <property type="nucleotide sequence ID" value="NZ_SKFG01000016.1"/>
</dbReference>
<name>A0A4R4E9C7_9BACL</name>
<evidence type="ECO:0000313" key="8">
    <source>
        <dbReference type="EMBL" id="TCZ75787.1"/>
    </source>
</evidence>
<keyword evidence="4" id="KW-0597">Phosphoprotein</keyword>
<reference evidence="8 9" key="1">
    <citation type="submission" date="2019-03" db="EMBL/GenBank/DDBJ databases">
        <authorList>
            <person name="Kim M.K.M."/>
        </authorList>
    </citation>
    <scope>NUCLEOTIDE SEQUENCE [LARGE SCALE GENOMIC DNA]</scope>
    <source>
        <strain evidence="8 9">18JY21-1</strain>
    </source>
</reference>
<dbReference type="Pfam" id="PF00072">
    <property type="entry name" value="Response_reg"/>
    <property type="match status" value="1"/>
</dbReference>
<dbReference type="InterPro" id="IPR041522">
    <property type="entry name" value="CdaR_GGDEF"/>
</dbReference>
<dbReference type="InterPro" id="IPR001789">
    <property type="entry name" value="Sig_transdc_resp-reg_receiver"/>
</dbReference>
<dbReference type="CDD" id="cd17536">
    <property type="entry name" value="REC_YesN-like"/>
    <property type="match status" value="1"/>
</dbReference>
<evidence type="ECO:0000256" key="1">
    <source>
        <dbReference type="ARBA" id="ARBA00023015"/>
    </source>
</evidence>